<dbReference type="RefSeq" id="WP_104872159.1">
    <property type="nucleotide sequence ID" value="NZ_PUAP01000032.1"/>
</dbReference>
<dbReference type="Gene3D" id="3.10.20.320">
    <property type="entry name" value="Putative peptidoglycan bound protein (lpxtg motif)"/>
    <property type="match status" value="1"/>
</dbReference>
<accession>A0A2S7RRT6</accession>
<organism evidence="3 4">
    <name type="scientific">Enterococcus mundtii</name>
    <dbReference type="NCBI Taxonomy" id="53346"/>
    <lineage>
        <taxon>Bacteria</taxon>
        <taxon>Bacillati</taxon>
        <taxon>Bacillota</taxon>
        <taxon>Bacilli</taxon>
        <taxon>Lactobacillales</taxon>
        <taxon>Enterococcaceae</taxon>
        <taxon>Enterococcus</taxon>
    </lineage>
</organism>
<proteinExistence type="predicted"/>
<evidence type="ECO:0000313" key="3">
    <source>
        <dbReference type="EMBL" id="PQF22329.1"/>
    </source>
</evidence>
<dbReference type="Proteomes" id="UP000237934">
    <property type="component" value="Unassembled WGS sequence"/>
</dbReference>
<gene>
    <name evidence="3" type="ORF">CUS89_10945</name>
</gene>
<dbReference type="AlphaFoldDB" id="A0A2S7RRT6"/>
<name>A0A2S7RRT6_ENTMU</name>
<sequence length="694" mass="78259">MKNDLKKHIGYLVVLIFCLFIYPSKVHAGGSITNLPYFHYANSMKTPAESTFKMHYGKNSSIEQVEGNFSRGWLDVSRSSPNASALIKNVGYYNGAAVNVRIVLKVTGTNDGGKISISNPSSFLDITIRGEMGVTYCFENAQGAELPVETTFTYNGLNVNKSIGYKNIFGLTQYLIANDPTDITYDTEELGENSWTYLKNKEHRTWRHPTQAFQLSTKKVSEIETIVQNLDSTPSSLMYETGFLATPEFSGITATNTTIDDSQKEVTIQGVQTVPSVLQSQKMKNLKVDFLLDNNLKHPQYKVKNFRVAKFSGEDVSDLFEGKALNSNEFQVAAKNTGNNRLYDTVLNYQIVLEWVGSKDNPVDKDSIETNYLKLPFSVASTVDSETKPNSSAITSVNYLGQVTVEYLKQETGETLLPPETISGLITDPYDLSEKYPEITGYYPIKENENKGIYTPEPKKVSHFYKEGSLLKFSLVDAENPLRVSHFKKQRKLKIRFSHNTDETIRLVAQCGDERRTLGDLPNAEKEGTSELQVNFSDSWLDKDVDFYMENDKGERSNIETRHLILDKGVQLFLPANLTFGTQEIPSYDKSVEAINQEEIQIKDESMLEEEKWTVKVKEEKKLTNKENKLFTNNIEFLVGKEIKNINPTDQVICEGSGNTKLSDIGKLRIIISPTDFVGEYEGTLIWTLEQAPK</sequence>
<evidence type="ECO:0000313" key="4">
    <source>
        <dbReference type="Proteomes" id="UP000237934"/>
    </source>
</evidence>
<protein>
    <recommendedName>
        <fullName evidence="2">MucBP domain-containing protein</fullName>
    </recommendedName>
</protein>
<keyword evidence="1" id="KW-0677">Repeat</keyword>
<evidence type="ECO:0000259" key="2">
    <source>
        <dbReference type="Pfam" id="PF06458"/>
    </source>
</evidence>
<evidence type="ECO:0000256" key="1">
    <source>
        <dbReference type="ARBA" id="ARBA00022737"/>
    </source>
</evidence>
<dbReference type="InterPro" id="IPR009459">
    <property type="entry name" value="MucBP_dom"/>
</dbReference>
<feature type="domain" description="MucBP" evidence="2">
    <location>
        <begin position="402"/>
        <end position="466"/>
    </location>
</feature>
<reference evidence="3 4" key="1">
    <citation type="journal article" date="2018" name="Pathog. Dis.">
        <title>Whole-genome sequencing based characterization of antimicrobial resistance in Enterococcus.</title>
        <authorList>
            <person name="Tyson G."/>
        </authorList>
    </citation>
    <scope>NUCLEOTIDE SEQUENCE [LARGE SCALE GENOMIC DNA]</scope>
    <source>
        <strain evidence="3 4">CVM N55263</strain>
    </source>
</reference>
<comment type="caution">
    <text evidence="3">The sequence shown here is derived from an EMBL/GenBank/DDBJ whole genome shotgun (WGS) entry which is preliminary data.</text>
</comment>
<dbReference type="Pfam" id="PF06458">
    <property type="entry name" value="MucBP"/>
    <property type="match status" value="1"/>
</dbReference>
<dbReference type="EMBL" id="PUAP01000032">
    <property type="protein sequence ID" value="PQF22329.1"/>
    <property type="molecule type" value="Genomic_DNA"/>
</dbReference>